<dbReference type="AlphaFoldDB" id="A0A3A1YWB1"/>
<evidence type="ECO:0000313" key="3">
    <source>
        <dbReference type="Proteomes" id="UP000266206"/>
    </source>
</evidence>
<organism evidence="2 3">
    <name type="scientific">Neopusillimonas maritima</name>
    <dbReference type="NCBI Taxonomy" id="2026239"/>
    <lineage>
        <taxon>Bacteria</taxon>
        <taxon>Pseudomonadati</taxon>
        <taxon>Pseudomonadota</taxon>
        <taxon>Betaproteobacteria</taxon>
        <taxon>Burkholderiales</taxon>
        <taxon>Alcaligenaceae</taxon>
        <taxon>Neopusillimonas</taxon>
    </lineage>
</organism>
<reference evidence="2 3" key="1">
    <citation type="submission" date="2017-08" db="EMBL/GenBank/DDBJ databases">
        <title>Pusillimonas indicus sp. nov., a member of the family Alcaligenaceae isolated from surface seawater.</title>
        <authorList>
            <person name="Li J."/>
        </authorList>
    </citation>
    <scope>NUCLEOTIDE SEQUENCE [LARGE SCALE GENOMIC DNA]</scope>
    <source>
        <strain evidence="2 3">L52-1-41</strain>
    </source>
</reference>
<proteinExistence type="predicted"/>
<sequence>MQCYTPHIALAAPHTLVLNVQASLSLFNGARALAGKLQEHCRMAPVRPVLAMAPTATGAQWLTWQTLTSRRRILQQSQLNRKLNTLPVSVIPQAQPYLDWLHGIACYSVGQLRQLPRAGLQQRTTPALIQAIDAAYARTTEHFTWVQPANTWQCHHELAYHVQQAPQLQPPLTALLAQACQWLAQHRCASSVLHILLHHEKGRKAQPPGFLKVCITQPGWHTDHFQAVLQQLLLNLQLPAPVIALTLHIPATCPLPQDNTPSLFPDPAQWQQNEAHLFDLLHARLGPNAISTPNPQALHRPEQANQWQSTSLRPLAAQGHASLPAEPAGGWPVRPFWLHAKPIALAIRNHQPVYQGEVLTLLQGPERIDCSEWLEPYLARDYFIARNQHHIHFWIFREHKGIQTNRQKAHWFLHGVFA</sequence>
<evidence type="ECO:0000313" key="2">
    <source>
        <dbReference type="EMBL" id="RIY41836.1"/>
    </source>
</evidence>
<dbReference type="PANTHER" id="PTHR35369:SF2">
    <property type="entry name" value="BLR3025 PROTEIN"/>
    <property type="match status" value="1"/>
</dbReference>
<protein>
    <recommendedName>
        <fullName evidence="4">DNA polymerase</fullName>
    </recommendedName>
</protein>
<evidence type="ECO:0008006" key="4">
    <source>
        <dbReference type="Google" id="ProtNLM"/>
    </source>
</evidence>
<dbReference type="InterPro" id="IPR050356">
    <property type="entry name" value="SulA_CellDiv_inhibitor"/>
</dbReference>
<dbReference type="InterPro" id="IPR043502">
    <property type="entry name" value="DNA/RNA_pol_sf"/>
</dbReference>
<dbReference type="PANTHER" id="PTHR35369">
    <property type="entry name" value="BLR3025 PROTEIN-RELATED"/>
    <property type="match status" value="1"/>
</dbReference>
<dbReference type="SUPFAM" id="SSF56672">
    <property type="entry name" value="DNA/RNA polymerases"/>
    <property type="match status" value="1"/>
</dbReference>
<dbReference type="OrthoDB" id="625722at2"/>
<accession>A0A3A1YWB1</accession>
<evidence type="ECO:0000256" key="1">
    <source>
        <dbReference type="ARBA" id="ARBA00022763"/>
    </source>
</evidence>
<dbReference type="EMBL" id="NQYH01000002">
    <property type="protein sequence ID" value="RIY41836.1"/>
    <property type="molecule type" value="Genomic_DNA"/>
</dbReference>
<keyword evidence="1" id="KW-0227">DNA damage</keyword>
<dbReference type="GO" id="GO:0006281">
    <property type="term" value="P:DNA repair"/>
    <property type="evidence" value="ECO:0007669"/>
    <property type="project" value="TreeGrafter"/>
</dbReference>
<name>A0A3A1YWB1_9BURK</name>
<dbReference type="Proteomes" id="UP000266206">
    <property type="component" value="Unassembled WGS sequence"/>
</dbReference>
<gene>
    <name evidence="2" type="ORF">CJP73_05185</name>
</gene>
<comment type="caution">
    <text evidence="2">The sequence shown here is derived from an EMBL/GenBank/DDBJ whole genome shotgun (WGS) entry which is preliminary data.</text>
</comment>